<evidence type="ECO:0000256" key="1">
    <source>
        <dbReference type="ARBA" id="ARBA00001946"/>
    </source>
</evidence>
<dbReference type="Proteomes" id="UP000231157">
    <property type="component" value="Unassembled WGS sequence"/>
</dbReference>
<dbReference type="Pfam" id="PF00334">
    <property type="entry name" value="NDK"/>
    <property type="match status" value="2"/>
</dbReference>
<dbReference type="CDD" id="cd04413">
    <property type="entry name" value="NDPk_I"/>
    <property type="match status" value="1"/>
</dbReference>
<feature type="domain" description="Nucleoside diphosphate kinase-like" evidence="7">
    <location>
        <begin position="7"/>
        <end position="187"/>
    </location>
</feature>
<gene>
    <name evidence="8" type="ORF">COU07_01130</name>
</gene>
<protein>
    <recommendedName>
        <fullName evidence="3">nucleoside-diphosphate kinase</fullName>
        <ecNumber evidence="3">2.7.4.6</ecNumber>
    </recommendedName>
</protein>
<evidence type="ECO:0000256" key="5">
    <source>
        <dbReference type="ARBA" id="ARBA00022777"/>
    </source>
</evidence>
<evidence type="ECO:0000256" key="6">
    <source>
        <dbReference type="PROSITE-ProRule" id="PRU00706"/>
    </source>
</evidence>
<dbReference type="EMBL" id="PFAZ01000001">
    <property type="protein sequence ID" value="PIR89486.1"/>
    <property type="molecule type" value="Genomic_DNA"/>
</dbReference>
<comment type="similarity">
    <text evidence="2 6">Belongs to the NDK family.</text>
</comment>
<evidence type="ECO:0000256" key="3">
    <source>
        <dbReference type="ARBA" id="ARBA00012966"/>
    </source>
</evidence>
<reference evidence="9" key="1">
    <citation type="submission" date="2017-09" db="EMBL/GenBank/DDBJ databases">
        <title>Depth-based differentiation of microbial function through sediment-hosted aquifers and enrichment of novel symbionts in the deep terrestrial subsurface.</title>
        <authorList>
            <person name="Probst A.J."/>
            <person name="Ladd B."/>
            <person name="Jarett J.K."/>
            <person name="Geller-Mcgrath D.E."/>
            <person name="Sieber C.M.K."/>
            <person name="Emerson J.B."/>
            <person name="Anantharaman K."/>
            <person name="Thomas B.C."/>
            <person name="Malmstrom R."/>
            <person name="Stieglmeier M."/>
            <person name="Klingl A."/>
            <person name="Woyke T."/>
            <person name="Ryan C.M."/>
            <person name="Banfield J.F."/>
        </authorList>
    </citation>
    <scope>NUCLEOTIDE SEQUENCE [LARGE SCALE GENOMIC DNA]</scope>
</reference>
<dbReference type="Gene3D" id="3.30.70.141">
    <property type="entry name" value="Nucleoside diphosphate kinase-like domain"/>
    <property type="match status" value="1"/>
</dbReference>
<keyword evidence="4 8" id="KW-0808">Transferase</keyword>
<accession>A0A2H0UV04</accession>
<dbReference type="InterPro" id="IPR036850">
    <property type="entry name" value="NDK-like_dom_sf"/>
</dbReference>
<comment type="caution">
    <text evidence="6">Lacks conserved residue(s) required for the propagation of feature annotation.</text>
</comment>
<proteinExistence type="inferred from homology"/>
<dbReference type="EC" id="2.7.4.6" evidence="3"/>
<dbReference type="AlphaFoldDB" id="A0A2H0UV04"/>
<name>A0A2H0UV04_9BACT</name>
<evidence type="ECO:0000313" key="8">
    <source>
        <dbReference type="EMBL" id="PIR89486.1"/>
    </source>
</evidence>
<comment type="cofactor">
    <cofactor evidence="1">
        <name>Mg(2+)</name>
        <dbReference type="ChEBI" id="CHEBI:18420"/>
    </cofactor>
</comment>
<dbReference type="SUPFAM" id="SSF54919">
    <property type="entry name" value="Nucleoside diphosphate kinase, NDK"/>
    <property type="match status" value="1"/>
</dbReference>
<keyword evidence="5 8" id="KW-0418">Kinase</keyword>
<dbReference type="SMART" id="SM00562">
    <property type="entry name" value="NDK"/>
    <property type="match status" value="1"/>
</dbReference>
<dbReference type="PANTHER" id="PTHR11349">
    <property type="entry name" value="NUCLEOSIDE DIPHOSPHATE KINASE"/>
    <property type="match status" value="1"/>
</dbReference>
<dbReference type="GO" id="GO:0004550">
    <property type="term" value="F:nucleoside diphosphate kinase activity"/>
    <property type="evidence" value="ECO:0007669"/>
    <property type="project" value="UniProtKB-EC"/>
</dbReference>
<comment type="caution">
    <text evidence="8">The sequence shown here is derived from an EMBL/GenBank/DDBJ whole genome shotgun (WGS) entry which is preliminary data.</text>
</comment>
<evidence type="ECO:0000313" key="9">
    <source>
        <dbReference type="Proteomes" id="UP000231157"/>
    </source>
</evidence>
<evidence type="ECO:0000259" key="7">
    <source>
        <dbReference type="SMART" id="SM00562"/>
    </source>
</evidence>
<organism evidence="8 9">
    <name type="scientific">Candidatus Harrisonbacteria bacterium CG10_big_fil_rev_8_21_14_0_10_40_38</name>
    <dbReference type="NCBI Taxonomy" id="1974583"/>
    <lineage>
        <taxon>Bacteria</taxon>
        <taxon>Candidatus Harrisoniibacteriota</taxon>
    </lineage>
</organism>
<dbReference type="PROSITE" id="PS51374">
    <property type="entry name" value="NDPK_LIKE"/>
    <property type="match status" value="1"/>
</dbReference>
<sequence length="197" mass="21970">MTHDLQRERTLVLIKPDAVKRGLIGEVISRIERVGLKIVGMQMTKPTVEHFNKHYPGSDDFLRIIGGKTLETYKKFEMDPAKEMGTDDPLAIGRQVRGWLMDFMTSGPIVKMAVEGLHAVSTVRKIVGSTMPEQAAPGTIRGDFSADSSSLANAKKRSVKNLIHASGTLEEAVQEVNLWFLSNELFPFERADEEILF</sequence>
<evidence type="ECO:0000256" key="4">
    <source>
        <dbReference type="ARBA" id="ARBA00022679"/>
    </source>
</evidence>
<dbReference type="InterPro" id="IPR034907">
    <property type="entry name" value="NDK-like_dom"/>
</dbReference>
<evidence type="ECO:0000256" key="2">
    <source>
        <dbReference type="ARBA" id="ARBA00008142"/>
    </source>
</evidence>